<evidence type="ECO:0000313" key="4">
    <source>
        <dbReference type="Proteomes" id="UP000320390"/>
    </source>
</evidence>
<dbReference type="RefSeq" id="WP_145196277.1">
    <property type="nucleotide sequence ID" value="NZ_CP036434.1"/>
</dbReference>
<feature type="compositionally biased region" description="Basic and acidic residues" evidence="1">
    <location>
        <begin position="1"/>
        <end position="10"/>
    </location>
</feature>
<keyword evidence="2" id="KW-0812">Transmembrane</keyword>
<feature type="transmembrane region" description="Helical" evidence="2">
    <location>
        <begin position="33"/>
        <end position="55"/>
    </location>
</feature>
<gene>
    <name evidence="3" type="ORF">Poly30_17640</name>
</gene>
<keyword evidence="2" id="KW-1133">Transmembrane helix</keyword>
<evidence type="ECO:0000256" key="1">
    <source>
        <dbReference type="SAM" id="MobiDB-lite"/>
    </source>
</evidence>
<feature type="region of interest" description="Disordered" evidence="1">
    <location>
        <begin position="1"/>
        <end position="21"/>
    </location>
</feature>
<name>A0A518EQ92_9BACT</name>
<proteinExistence type="predicted"/>
<organism evidence="3 4">
    <name type="scientific">Saltatorellus ferox</name>
    <dbReference type="NCBI Taxonomy" id="2528018"/>
    <lineage>
        <taxon>Bacteria</taxon>
        <taxon>Pseudomonadati</taxon>
        <taxon>Planctomycetota</taxon>
        <taxon>Planctomycetia</taxon>
        <taxon>Planctomycetia incertae sedis</taxon>
        <taxon>Saltatorellus</taxon>
    </lineage>
</organism>
<keyword evidence="4" id="KW-1185">Reference proteome</keyword>
<dbReference type="AlphaFoldDB" id="A0A518EQ92"/>
<sequence length="283" mass="30189">MRRDSGEESWGRPAEPATSKVKVAPASASSRALVAWALIAACTVVLAGPVGRGWLRPGPARSVELWALDRAAHAAFAIDSDGMVVSRVSVGLEVAVPKVVAPARWLLDDWIDSFGERYVAHAADDPRWERARPGAWVLLRSPDAPRTSAASLPVGGAFLERWVRRGTPAEWTRAFRIPLEWSARAMASSEEGVWVAAERICALKFSTHAGRPLFERTLADADGVEALCVASTAAGGGVWIAAGGAVLRLDRTGRRLPGQGGFAHLVALFPGTTRTEASISRSR</sequence>
<protein>
    <submittedName>
        <fullName evidence="3">Uncharacterized protein</fullName>
    </submittedName>
</protein>
<dbReference type="EMBL" id="CP036434">
    <property type="protein sequence ID" value="QDV06256.1"/>
    <property type="molecule type" value="Genomic_DNA"/>
</dbReference>
<accession>A0A518EQ92</accession>
<reference evidence="3 4" key="1">
    <citation type="submission" date="2019-02" db="EMBL/GenBank/DDBJ databases">
        <title>Deep-cultivation of Planctomycetes and their phenomic and genomic characterization uncovers novel biology.</title>
        <authorList>
            <person name="Wiegand S."/>
            <person name="Jogler M."/>
            <person name="Boedeker C."/>
            <person name="Pinto D."/>
            <person name="Vollmers J."/>
            <person name="Rivas-Marin E."/>
            <person name="Kohn T."/>
            <person name="Peeters S.H."/>
            <person name="Heuer A."/>
            <person name="Rast P."/>
            <person name="Oberbeckmann S."/>
            <person name="Bunk B."/>
            <person name="Jeske O."/>
            <person name="Meyerdierks A."/>
            <person name="Storesund J.E."/>
            <person name="Kallscheuer N."/>
            <person name="Luecker S."/>
            <person name="Lage O.M."/>
            <person name="Pohl T."/>
            <person name="Merkel B.J."/>
            <person name="Hornburger P."/>
            <person name="Mueller R.-W."/>
            <person name="Bruemmer F."/>
            <person name="Labrenz M."/>
            <person name="Spormann A.M."/>
            <person name="Op den Camp H."/>
            <person name="Overmann J."/>
            <person name="Amann R."/>
            <person name="Jetten M.S.M."/>
            <person name="Mascher T."/>
            <person name="Medema M.H."/>
            <person name="Devos D.P."/>
            <person name="Kaster A.-K."/>
            <person name="Ovreas L."/>
            <person name="Rohde M."/>
            <person name="Galperin M.Y."/>
            <person name="Jogler C."/>
        </authorList>
    </citation>
    <scope>NUCLEOTIDE SEQUENCE [LARGE SCALE GENOMIC DNA]</scope>
    <source>
        <strain evidence="3 4">Poly30</strain>
    </source>
</reference>
<evidence type="ECO:0000256" key="2">
    <source>
        <dbReference type="SAM" id="Phobius"/>
    </source>
</evidence>
<dbReference type="Proteomes" id="UP000320390">
    <property type="component" value="Chromosome"/>
</dbReference>
<keyword evidence="2" id="KW-0472">Membrane</keyword>
<evidence type="ECO:0000313" key="3">
    <source>
        <dbReference type="EMBL" id="QDV06256.1"/>
    </source>
</evidence>